<evidence type="ECO:0000256" key="3">
    <source>
        <dbReference type="ARBA" id="ARBA00023163"/>
    </source>
</evidence>
<dbReference type="InterPro" id="IPR009057">
    <property type="entry name" value="Homeodomain-like_sf"/>
</dbReference>
<feature type="DNA-binding region" description="H-T-H motif" evidence="4">
    <location>
        <begin position="44"/>
        <end position="63"/>
    </location>
</feature>
<dbReference type="GO" id="GO:0000976">
    <property type="term" value="F:transcription cis-regulatory region binding"/>
    <property type="evidence" value="ECO:0007669"/>
    <property type="project" value="TreeGrafter"/>
</dbReference>
<dbReference type="EMBL" id="CP044333">
    <property type="protein sequence ID" value="QGN00151.1"/>
    <property type="molecule type" value="Genomic_DNA"/>
</dbReference>
<dbReference type="InterPro" id="IPR001647">
    <property type="entry name" value="HTH_TetR"/>
</dbReference>
<dbReference type="AlphaFoldDB" id="A0A6B8MHN4"/>
<reference evidence="6 7" key="1">
    <citation type="submission" date="2019-09" db="EMBL/GenBank/DDBJ databases">
        <title>Isolation and complete genome sequencing of Methylocystis species.</title>
        <authorList>
            <person name="Rumah B.L."/>
            <person name="Stead C.E."/>
            <person name="Stevens B.C."/>
            <person name="Minton N.P."/>
            <person name="Grosse-Honebrink A."/>
            <person name="Zhang Y."/>
        </authorList>
    </citation>
    <scope>NUCLEOTIDE SEQUENCE [LARGE SCALE GENOMIC DNA]</scope>
    <source>
        <strain evidence="6 7">BRCS2</strain>
        <plasmid evidence="6 7">unnamed2</plasmid>
    </source>
</reference>
<dbReference type="Gene3D" id="1.10.357.10">
    <property type="entry name" value="Tetracycline Repressor, domain 2"/>
    <property type="match status" value="1"/>
</dbReference>
<protein>
    <submittedName>
        <fullName evidence="6">TetR/AcrR family transcriptional regulator</fullName>
    </submittedName>
</protein>
<dbReference type="Pfam" id="PF00440">
    <property type="entry name" value="TetR_N"/>
    <property type="match status" value="1"/>
</dbReference>
<organism evidence="6 7">
    <name type="scientific">Methylocystis parvus</name>
    <dbReference type="NCBI Taxonomy" id="134"/>
    <lineage>
        <taxon>Bacteria</taxon>
        <taxon>Pseudomonadati</taxon>
        <taxon>Pseudomonadota</taxon>
        <taxon>Alphaproteobacteria</taxon>
        <taxon>Hyphomicrobiales</taxon>
        <taxon>Methylocystaceae</taxon>
        <taxon>Methylocystis</taxon>
    </lineage>
</organism>
<evidence type="ECO:0000256" key="4">
    <source>
        <dbReference type="PROSITE-ProRule" id="PRU00335"/>
    </source>
</evidence>
<geneLocation type="plasmid" evidence="6">
    <name>unnamed2</name>
</geneLocation>
<dbReference type="PANTHER" id="PTHR30055:SF234">
    <property type="entry name" value="HTH-TYPE TRANSCRIPTIONAL REGULATOR BETI"/>
    <property type="match status" value="1"/>
</dbReference>
<dbReference type="InterPro" id="IPR050109">
    <property type="entry name" value="HTH-type_TetR-like_transc_reg"/>
</dbReference>
<evidence type="ECO:0000259" key="5">
    <source>
        <dbReference type="PROSITE" id="PS50977"/>
    </source>
</evidence>
<evidence type="ECO:0000313" key="7">
    <source>
        <dbReference type="Proteomes" id="UP000422569"/>
    </source>
</evidence>
<keyword evidence="7" id="KW-1185">Reference proteome</keyword>
<dbReference type="Proteomes" id="UP000422569">
    <property type="component" value="Plasmid unnamed2"/>
</dbReference>
<keyword evidence="6" id="KW-0614">Plasmid</keyword>
<evidence type="ECO:0000256" key="2">
    <source>
        <dbReference type="ARBA" id="ARBA00023125"/>
    </source>
</evidence>
<keyword evidence="1" id="KW-0805">Transcription regulation</keyword>
<dbReference type="PANTHER" id="PTHR30055">
    <property type="entry name" value="HTH-TYPE TRANSCRIPTIONAL REGULATOR RUTR"/>
    <property type="match status" value="1"/>
</dbReference>
<accession>A0A6B8MHN4</accession>
<proteinExistence type="predicted"/>
<keyword evidence="2 4" id="KW-0238">DNA-binding</keyword>
<evidence type="ECO:0000256" key="1">
    <source>
        <dbReference type="ARBA" id="ARBA00023015"/>
    </source>
</evidence>
<gene>
    <name evidence="6" type="ORF">F7D14_21520</name>
</gene>
<name>A0A6B8MHN4_9HYPH</name>
<feature type="domain" description="HTH tetR-type" evidence="5">
    <location>
        <begin position="21"/>
        <end position="81"/>
    </location>
</feature>
<sequence length="199" mass="22076">MNKAEPAKRPYRQLARAAAAQDMGNAIVSAFRDLLSERFYDEITLDDVAAAAGTTRQTIIRRFGNKSGVLTAFTQRVGEEIEAHRASAASGSVQEAARVLVSDYETTGDMVIRLLALEGRIADIEPTLETGRAGHRKWVETTFGPLLQGLDRAERKDRISQILVATDVWTWFLLRKTQKKSASETTRLIASMIDRLLQA</sequence>
<evidence type="ECO:0000313" key="6">
    <source>
        <dbReference type="EMBL" id="QGN00151.1"/>
    </source>
</evidence>
<dbReference type="PROSITE" id="PS50977">
    <property type="entry name" value="HTH_TETR_2"/>
    <property type="match status" value="1"/>
</dbReference>
<dbReference type="GO" id="GO:0003700">
    <property type="term" value="F:DNA-binding transcription factor activity"/>
    <property type="evidence" value="ECO:0007669"/>
    <property type="project" value="TreeGrafter"/>
</dbReference>
<dbReference type="SUPFAM" id="SSF46689">
    <property type="entry name" value="Homeodomain-like"/>
    <property type="match status" value="1"/>
</dbReference>
<keyword evidence="3" id="KW-0804">Transcription</keyword>
<dbReference type="KEGG" id="mpar:F7D14_21520"/>